<proteinExistence type="predicted"/>
<organism evidence="1 2">
    <name type="scientific">Stachybotrys elegans</name>
    <dbReference type="NCBI Taxonomy" id="80388"/>
    <lineage>
        <taxon>Eukaryota</taxon>
        <taxon>Fungi</taxon>
        <taxon>Dikarya</taxon>
        <taxon>Ascomycota</taxon>
        <taxon>Pezizomycotina</taxon>
        <taxon>Sordariomycetes</taxon>
        <taxon>Hypocreomycetidae</taxon>
        <taxon>Hypocreales</taxon>
        <taxon>Stachybotryaceae</taxon>
        <taxon>Stachybotrys</taxon>
    </lineage>
</organism>
<dbReference type="EMBL" id="JAGPNK010000014">
    <property type="protein sequence ID" value="KAH7309074.1"/>
    <property type="molecule type" value="Genomic_DNA"/>
</dbReference>
<keyword evidence="2" id="KW-1185">Reference proteome</keyword>
<dbReference type="Proteomes" id="UP000813444">
    <property type="component" value="Unassembled WGS sequence"/>
</dbReference>
<name>A0A8K0SGB6_9HYPO</name>
<evidence type="ECO:0000313" key="2">
    <source>
        <dbReference type="Proteomes" id="UP000813444"/>
    </source>
</evidence>
<accession>A0A8K0SGB6</accession>
<gene>
    <name evidence="1" type="ORF">B0I35DRAFT_441341</name>
</gene>
<dbReference type="AlphaFoldDB" id="A0A8K0SGB6"/>
<comment type="caution">
    <text evidence="1">The sequence shown here is derived from an EMBL/GenBank/DDBJ whole genome shotgun (WGS) entry which is preliminary data.</text>
</comment>
<reference evidence="1" key="1">
    <citation type="journal article" date="2021" name="Nat. Commun.">
        <title>Genetic determinants of endophytism in the Arabidopsis root mycobiome.</title>
        <authorList>
            <person name="Mesny F."/>
            <person name="Miyauchi S."/>
            <person name="Thiergart T."/>
            <person name="Pickel B."/>
            <person name="Atanasova L."/>
            <person name="Karlsson M."/>
            <person name="Huettel B."/>
            <person name="Barry K.W."/>
            <person name="Haridas S."/>
            <person name="Chen C."/>
            <person name="Bauer D."/>
            <person name="Andreopoulos W."/>
            <person name="Pangilinan J."/>
            <person name="LaButti K."/>
            <person name="Riley R."/>
            <person name="Lipzen A."/>
            <person name="Clum A."/>
            <person name="Drula E."/>
            <person name="Henrissat B."/>
            <person name="Kohler A."/>
            <person name="Grigoriev I.V."/>
            <person name="Martin F.M."/>
            <person name="Hacquard S."/>
        </authorList>
    </citation>
    <scope>NUCLEOTIDE SEQUENCE</scope>
    <source>
        <strain evidence="1">MPI-CAGE-CH-0235</strain>
    </source>
</reference>
<sequence length="63" mass="7296">MVGMERTLQLIDRPPLTVEAALDEEIDVLNWATYGPATEQLSLLLQCTYMSHRRHKPEHRSHP</sequence>
<protein>
    <submittedName>
        <fullName evidence="1">Uncharacterized protein</fullName>
    </submittedName>
</protein>
<evidence type="ECO:0000313" key="1">
    <source>
        <dbReference type="EMBL" id="KAH7309074.1"/>
    </source>
</evidence>
<dbReference type="OrthoDB" id="3645574at2759"/>